<dbReference type="GO" id="GO:0090729">
    <property type="term" value="F:toxin activity"/>
    <property type="evidence" value="ECO:0007669"/>
    <property type="project" value="UniProtKB-KW"/>
</dbReference>
<dbReference type="AlphaFoldDB" id="A0A7W6DDT9"/>
<comment type="subcellular location">
    <subcellularLocation>
        <location evidence="1">Membrane</location>
    </subcellularLocation>
    <subcellularLocation>
        <location evidence="2">Secreted</location>
    </subcellularLocation>
</comment>
<evidence type="ECO:0000256" key="2">
    <source>
        <dbReference type="ARBA" id="ARBA00004613"/>
    </source>
</evidence>
<dbReference type="GO" id="GO:0005576">
    <property type="term" value="C:extracellular region"/>
    <property type="evidence" value="ECO:0007669"/>
    <property type="project" value="UniProtKB-SubCell"/>
</dbReference>
<dbReference type="InterPro" id="IPR050557">
    <property type="entry name" value="RTX_toxin/Mannuronan_C5-epim"/>
</dbReference>
<dbReference type="SUPFAM" id="SSF51120">
    <property type="entry name" value="beta-Roll"/>
    <property type="match status" value="3"/>
</dbReference>
<evidence type="ECO:0000256" key="1">
    <source>
        <dbReference type="ARBA" id="ARBA00004370"/>
    </source>
</evidence>
<evidence type="ECO:0000256" key="7">
    <source>
        <dbReference type="ARBA" id="ARBA00023136"/>
    </source>
</evidence>
<dbReference type="Pfam" id="PF00353">
    <property type="entry name" value="HemolysinCabind"/>
    <property type="match status" value="5"/>
</dbReference>
<accession>A0A7W6DDT9</accession>
<evidence type="ECO:0000313" key="10">
    <source>
        <dbReference type="Proteomes" id="UP000574761"/>
    </source>
</evidence>
<keyword evidence="6" id="KW-0843">Virulence</keyword>
<dbReference type="InterPro" id="IPR003995">
    <property type="entry name" value="RTX_toxin_determinant-A"/>
</dbReference>
<dbReference type="Proteomes" id="UP000574761">
    <property type="component" value="Unassembled WGS sequence"/>
</dbReference>
<evidence type="ECO:0000313" key="9">
    <source>
        <dbReference type="EMBL" id="MBB3978825.1"/>
    </source>
</evidence>
<dbReference type="EMBL" id="JACIEE010000008">
    <property type="protein sequence ID" value="MBB3978825.1"/>
    <property type="molecule type" value="Genomic_DNA"/>
</dbReference>
<name>A0A7W6DDT9_9HYPH</name>
<dbReference type="Gene3D" id="2.150.10.10">
    <property type="entry name" value="Serralysin-like metalloprotease, C-terminal"/>
    <property type="match status" value="3"/>
</dbReference>
<dbReference type="InterPro" id="IPR001343">
    <property type="entry name" value="Hemolysn_Ca-bd"/>
</dbReference>
<sequence length="1049" mass="107129">MGGDLLPLNGYRAKGPVQSDIVTLADGGFVLVWSAGAADGTTDVTMRVFNADGSLRASVEIPVAADARGDQAAPQVTALADGGFAVAWSGATASDDQGVAFRLFEADGTPRVAFDLPANAQTAGVQSSAMITTLADGGLVAAWRVGAGAQTALALRVFEKDGTLRSGPTDIRIDVSTGAFEITALTGGGFVLVHNGVSEGEGTDGPVRMRIYDARGSLVEDAIVAIGADKDAVQHHPVVTALADGGFVVAWDGERQGDTAGVAMQIYDAGGKARANTDFAVNIHTSGEQRSPMVTALKDGGFVVLWSGNAWHDEDGLAMQVYNPDGKTRVSGDIPVNLAIDGIQGDPHVAALAGGGFAVAWTTKSTAGYAIALRLFNADGTPRMVAEEYVTGTTALPQSAPKIAALENGGLALTWQAEEEDGVHLYEKVFHTVNDAPTGQSATRYLQEDGSYAFKVGDFGFSDVNGDEMQAIRVSAVPVNGTLTLDGVPVVPGQEVKASHIADGKLVWKAAANLNGTAVGALSFNVIDDGGTDFGGKNTDPITRKITLNVDAVNDRPDAREIRGTTYENAVYRVELKDAAVDVDDDKLAMINAKIVSGFGSVMIDAKKMLIYNPMAGPNPNIGDGESRKVVISYTVSDGRGGTTTATITLTVKGVSADVFSGTNGSDRLSGSAHGDLMYGRAGNDTLAGSGGDDLLDGGTGTDTMKGEGGNDTYVVDCSSDKVTEGVNGGTDIVQAGCSYTLTANIEKLTLLGAAGYSGTGNALANTITGNAGANSLKGMGGNDKLYGGAGNDSLSGGDGNDKLEGGTGNDTLNGGNGNDTLDGGSGTNRLYGGAGNDVYMVGSSSDKVIEYAGGGTDTVYSSHSHTLSDHVERLILTGSANAWGTGNASSNRLTGNTGNNTLRGNEGNDTLDGGKGNDTLSGGWGNDVLDGGAGADKLTGGSGRDVFVFRDVSDSTAWSSGRDTISDFSRTAGDVIDLRGIDAREASSADNAFVFIGTSGFGKHAGELRYTKSGANTLLSGDTDGDGKADFAILFSGHVGLQKGDFLL</sequence>
<dbReference type="InterPro" id="IPR011049">
    <property type="entry name" value="Serralysin-like_metalloprot_C"/>
</dbReference>
<dbReference type="PROSITE" id="PS00330">
    <property type="entry name" value="HEMOLYSIN_CALCIUM"/>
    <property type="match status" value="7"/>
</dbReference>
<dbReference type="InterPro" id="IPR018511">
    <property type="entry name" value="Hemolysin-typ_Ca-bd_CS"/>
</dbReference>
<dbReference type="GO" id="GO:0005509">
    <property type="term" value="F:calcium ion binding"/>
    <property type="evidence" value="ECO:0007669"/>
    <property type="project" value="InterPro"/>
</dbReference>
<dbReference type="Pfam" id="PF17963">
    <property type="entry name" value="Big_9"/>
    <property type="match status" value="1"/>
</dbReference>
<evidence type="ECO:0000256" key="3">
    <source>
        <dbReference type="ARBA" id="ARBA00022525"/>
    </source>
</evidence>
<feature type="region of interest" description="Disordered" evidence="8">
    <location>
        <begin position="886"/>
        <end position="918"/>
    </location>
</feature>
<gene>
    <name evidence="9" type="ORF">GGQ64_004060</name>
</gene>
<evidence type="ECO:0000256" key="8">
    <source>
        <dbReference type="SAM" id="MobiDB-lite"/>
    </source>
</evidence>
<feature type="region of interest" description="Disordered" evidence="8">
    <location>
        <begin position="793"/>
        <end position="825"/>
    </location>
</feature>
<evidence type="ECO:0000256" key="5">
    <source>
        <dbReference type="ARBA" id="ARBA00022737"/>
    </source>
</evidence>
<dbReference type="PANTHER" id="PTHR38340">
    <property type="entry name" value="S-LAYER PROTEIN"/>
    <property type="match status" value="1"/>
</dbReference>
<keyword evidence="10" id="KW-1185">Reference proteome</keyword>
<reference evidence="9 10" key="1">
    <citation type="submission" date="2020-08" db="EMBL/GenBank/DDBJ databases">
        <title>Genomic Encyclopedia of Type Strains, Phase IV (KMG-IV): sequencing the most valuable type-strain genomes for metagenomic binning, comparative biology and taxonomic classification.</title>
        <authorList>
            <person name="Goeker M."/>
        </authorList>
    </citation>
    <scope>NUCLEOTIDE SEQUENCE [LARGE SCALE GENOMIC DNA]</scope>
    <source>
        <strain evidence="9 10">DSM 100211</strain>
    </source>
</reference>
<keyword evidence="4" id="KW-0800">Toxin</keyword>
<comment type="caution">
    <text evidence="9">The sequence shown here is derived from an EMBL/GenBank/DDBJ whole genome shotgun (WGS) entry which is preliminary data.</text>
</comment>
<organism evidence="9 10">
    <name type="scientific">Mycoplana azooxidifex</name>
    <dbReference type="NCBI Taxonomy" id="1636188"/>
    <lineage>
        <taxon>Bacteria</taxon>
        <taxon>Pseudomonadati</taxon>
        <taxon>Pseudomonadota</taxon>
        <taxon>Alphaproteobacteria</taxon>
        <taxon>Hyphomicrobiales</taxon>
        <taxon>Rhizobiaceae</taxon>
        <taxon>Mycoplana</taxon>
    </lineage>
</organism>
<proteinExistence type="predicted"/>
<keyword evidence="5" id="KW-0677">Repeat</keyword>
<dbReference type="PRINTS" id="PR01488">
    <property type="entry name" value="RTXTOXINA"/>
</dbReference>
<keyword evidence="7" id="KW-0472">Membrane</keyword>
<feature type="compositionally biased region" description="Low complexity" evidence="8">
    <location>
        <begin position="892"/>
        <end position="909"/>
    </location>
</feature>
<dbReference type="RefSeq" id="WP_183807072.1">
    <property type="nucleotide sequence ID" value="NZ_JACIEE010000008.1"/>
</dbReference>
<keyword evidence="3" id="KW-0964">Secreted</keyword>
<dbReference type="PRINTS" id="PR00313">
    <property type="entry name" value="CABNDNGRPT"/>
</dbReference>
<evidence type="ECO:0000256" key="4">
    <source>
        <dbReference type="ARBA" id="ARBA00022656"/>
    </source>
</evidence>
<dbReference type="PANTHER" id="PTHR38340:SF1">
    <property type="entry name" value="S-LAYER PROTEIN"/>
    <property type="match status" value="1"/>
</dbReference>
<protein>
    <submittedName>
        <fullName evidence="9">Ca2+-binding RTX toxin-like protein</fullName>
    </submittedName>
</protein>
<feature type="compositionally biased region" description="Low complexity" evidence="8">
    <location>
        <begin position="810"/>
        <end position="823"/>
    </location>
</feature>
<dbReference type="GO" id="GO:0016020">
    <property type="term" value="C:membrane"/>
    <property type="evidence" value="ECO:0007669"/>
    <property type="project" value="UniProtKB-SubCell"/>
</dbReference>
<evidence type="ECO:0000256" key="6">
    <source>
        <dbReference type="ARBA" id="ARBA00023026"/>
    </source>
</evidence>